<dbReference type="Gene3D" id="3.30.360.10">
    <property type="entry name" value="Dihydrodipicolinate Reductase, domain 2"/>
    <property type="match status" value="1"/>
</dbReference>
<dbReference type="SUPFAM" id="SSF51735">
    <property type="entry name" value="NAD(P)-binding Rossmann-fold domains"/>
    <property type="match status" value="1"/>
</dbReference>
<sequence>MSKQIAIGFIGLDTSHVSAFAKLLNDEKAEYRVPGGKVTAAFPGGSPDFELSANRVEGFTKELKESYGVEIVSSPAEVAEKCDAIMLESVDGRVHLEQFRAIAPFGKPVFIDKPFTVSTEDAREILRLAEEHNVPLMSCSSLRYSEGLSHALADAEKGAVIGADCYGPMAIQPTQPGLFWYGIHTVEMLYRTLGRGCVSVSVTTNEDHDLVTGVWKDGRIGTIRGNRKGNNTFGELIHREKGSQFVDVYAHPKPYYASLLEAVMELFENGKEPIDREETYEIIRFIEAANESRSTGQTVSL</sequence>
<keyword evidence="3" id="KW-1185">Reference proteome</keyword>
<dbReference type="EMBL" id="CP130318">
    <property type="protein sequence ID" value="WNQ11893.1"/>
    <property type="molecule type" value="Genomic_DNA"/>
</dbReference>
<name>A0AA96RG31_9BACL</name>
<reference evidence="2 3" key="1">
    <citation type="submission" date="2022-02" db="EMBL/GenBank/DDBJ databases">
        <title>Paenibacillus sp. MBLB1776 Whole Genome Shotgun Sequencing.</title>
        <authorList>
            <person name="Hwang C.Y."/>
            <person name="Cho E.-S."/>
            <person name="Seo M.-J."/>
        </authorList>
    </citation>
    <scope>NUCLEOTIDE SEQUENCE [LARGE SCALE GENOMIC DNA]</scope>
    <source>
        <strain evidence="2 3">MBLB1776</strain>
    </source>
</reference>
<organism evidence="2 3">
    <name type="scientific">Paenibacillus aurantius</name>
    <dbReference type="NCBI Taxonomy" id="2918900"/>
    <lineage>
        <taxon>Bacteria</taxon>
        <taxon>Bacillati</taxon>
        <taxon>Bacillota</taxon>
        <taxon>Bacilli</taxon>
        <taxon>Bacillales</taxon>
        <taxon>Paenibacillaceae</taxon>
        <taxon>Paenibacillus</taxon>
    </lineage>
</organism>
<accession>A0AA96RG31</accession>
<dbReference type="InterPro" id="IPR051450">
    <property type="entry name" value="Gfo/Idh/MocA_Oxidoreductases"/>
</dbReference>
<evidence type="ECO:0000313" key="2">
    <source>
        <dbReference type="EMBL" id="WNQ11893.1"/>
    </source>
</evidence>
<protein>
    <submittedName>
        <fullName evidence="2">Gfo/Idh/MocA family oxidoreductase</fullName>
    </submittedName>
</protein>
<dbReference type="PANTHER" id="PTHR43377:SF1">
    <property type="entry name" value="BILIVERDIN REDUCTASE A"/>
    <property type="match status" value="1"/>
</dbReference>
<feature type="domain" description="Gfo/Idh/MocA-like oxidoreductase N-terminal" evidence="1">
    <location>
        <begin position="61"/>
        <end position="137"/>
    </location>
</feature>
<dbReference type="AlphaFoldDB" id="A0AA96RG31"/>
<dbReference type="Proteomes" id="UP001305702">
    <property type="component" value="Chromosome"/>
</dbReference>
<evidence type="ECO:0000259" key="1">
    <source>
        <dbReference type="Pfam" id="PF01408"/>
    </source>
</evidence>
<dbReference type="InterPro" id="IPR036291">
    <property type="entry name" value="NAD(P)-bd_dom_sf"/>
</dbReference>
<dbReference type="Gene3D" id="3.40.50.720">
    <property type="entry name" value="NAD(P)-binding Rossmann-like Domain"/>
    <property type="match status" value="1"/>
</dbReference>
<dbReference type="GO" id="GO:0000166">
    <property type="term" value="F:nucleotide binding"/>
    <property type="evidence" value="ECO:0007669"/>
    <property type="project" value="InterPro"/>
</dbReference>
<gene>
    <name evidence="2" type="ORF">MJA45_02215</name>
</gene>
<proteinExistence type="predicted"/>
<dbReference type="Pfam" id="PF01408">
    <property type="entry name" value="GFO_IDH_MocA"/>
    <property type="match status" value="1"/>
</dbReference>
<dbReference type="PANTHER" id="PTHR43377">
    <property type="entry name" value="BILIVERDIN REDUCTASE A"/>
    <property type="match status" value="1"/>
</dbReference>
<dbReference type="InterPro" id="IPR000683">
    <property type="entry name" value="Gfo/Idh/MocA-like_OxRdtase_N"/>
</dbReference>
<dbReference type="KEGG" id="paun:MJA45_02215"/>
<dbReference type="RefSeq" id="WP_315605669.1">
    <property type="nucleotide sequence ID" value="NZ_CP130318.1"/>
</dbReference>
<evidence type="ECO:0000313" key="3">
    <source>
        <dbReference type="Proteomes" id="UP001305702"/>
    </source>
</evidence>